<feature type="domain" description="PknH-like extracellular" evidence="4">
    <location>
        <begin position="139"/>
        <end position="344"/>
    </location>
</feature>
<organism evidence="5 6">
    <name type="scientific">Mycobacterium talmoniae</name>
    <dbReference type="NCBI Taxonomy" id="1858794"/>
    <lineage>
        <taxon>Bacteria</taxon>
        <taxon>Bacillati</taxon>
        <taxon>Actinomycetota</taxon>
        <taxon>Actinomycetes</taxon>
        <taxon>Mycobacteriales</taxon>
        <taxon>Mycobacteriaceae</taxon>
        <taxon>Mycobacterium</taxon>
    </lineage>
</organism>
<dbReference type="RefSeq" id="WP_083341742.1">
    <property type="nucleotide sequence ID" value="NZ_MLQM01000054.1"/>
</dbReference>
<dbReference type="InterPro" id="IPR026954">
    <property type="entry name" value="PknH-like_Extracell"/>
</dbReference>
<feature type="transmembrane region" description="Helical" evidence="2">
    <location>
        <begin position="90"/>
        <end position="116"/>
    </location>
</feature>
<feature type="compositionally biased region" description="Gly residues" evidence="1">
    <location>
        <begin position="1"/>
        <end position="37"/>
    </location>
</feature>
<evidence type="ECO:0000256" key="2">
    <source>
        <dbReference type="SAM" id="Phobius"/>
    </source>
</evidence>
<dbReference type="InterPro" id="IPR025241">
    <property type="entry name" value="DUF4190"/>
</dbReference>
<feature type="transmembrane region" description="Helical" evidence="2">
    <location>
        <begin position="55"/>
        <end position="78"/>
    </location>
</feature>
<evidence type="ECO:0000313" key="6">
    <source>
        <dbReference type="Proteomes" id="UP000238296"/>
    </source>
</evidence>
<sequence length="349" mass="35639">MNGGGGYSSGPFGGEPFGGGGDPFGGGWPSGGGWPGAPGGPAPQPPPAQPETNTLATLSVVFAVVFAPVGAVLGHLALSEIKKRHQAGHTRALVGVTLSYVVIVLAVVSVVVWALIPDRTSTSTLATSPATTTSQHPITGDALHRVLLDGGELTKLLDTPFKAQPGLMGDGTAGSFDTLIGGSSTPPKCTGVVNVAHKDAYASATVQRVAGEYWWGTGVGRVLTVDEAAVALPTAPDVQTLFAKFSEQWKACDGQTVTTPPGSQGGENIVEHIRGVTITDSVLSATLDMEIQDGDTVPVARAVGIQGNCLVDVLVHFHLPWPDEPGSADPKTSGIDVARAMMDKASKLS</sequence>
<dbReference type="Pfam" id="PF14032">
    <property type="entry name" value="PknH_C"/>
    <property type="match status" value="1"/>
</dbReference>
<feature type="domain" description="DUF4190" evidence="3">
    <location>
        <begin position="57"/>
        <end position="108"/>
    </location>
</feature>
<protein>
    <recommendedName>
        <fullName evidence="7">DUF4190 domain-containing protein</fullName>
    </recommendedName>
</protein>
<dbReference type="Pfam" id="PF13828">
    <property type="entry name" value="DUF4190"/>
    <property type="match status" value="1"/>
</dbReference>
<feature type="region of interest" description="Disordered" evidence="1">
    <location>
        <begin position="1"/>
        <end position="52"/>
    </location>
</feature>
<name>A0A2S8BMG7_9MYCO</name>
<keyword evidence="2" id="KW-0472">Membrane</keyword>
<keyword evidence="2" id="KW-0812">Transmembrane</keyword>
<dbReference type="Proteomes" id="UP000238296">
    <property type="component" value="Unassembled WGS sequence"/>
</dbReference>
<evidence type="ECO:0000259" key="4">
    <source>
        <dbReference type="Pfam" id="PF14032"/>
    </source>
</evidence>
<evidence type="ECO:0008006" key="7">
    <source>
        <dbReference type="Google" id="ProtNLM"/>
    </source>
</evidence>
<dbReference type="EMBL" id="PPEA01000263">
    <property type="protein sequence ID" value="PQM47870.1"/>
    <property type="molecule type" value="Genomic_DNA"/>
</dbReference>
<reference evidence="5 6" key="1">
    <citation type="journal article" date="2017" name="Int. J. Syst. Evol. Microbiol.">
        <title>Mycobacterium talmoniae sp. nov., a slowly growing mycobacterium isolated from human respiratory samples.</title>
        <authorList>
            <person name="Davidson R.M."/>
            <person name="DeGroote M.A."/>
            <person name="Marola J.L."/>
            <person name="Buss S."/>
            <person name="Jones V."/>
            <person name="McNeil M.R."/>
            <person name="Freifeld A.G."/>
            <person name="Elaine Epperson L."/>
            <person name="Hasan N.A."/>
            <person name="Jackson M."/>
            <person name="Iwen P.C."/>
            <person name="Salfinger M."/>
            <person name="Strong M."/>
        </authorList>
    </citation>
    <scope>NUCLEOTIDE SEQUENCE [LARGE SCALE GENOMIC DNA]</scope>
    <source>
        <strain evidence="5 6">ATCC BAA-2683</strain>
    </source>
</reference>
<dbReference type="AlphaFoldDB" id="A0A2S8BMG7"/>
<evidence type="ECO:0000259" key="3">
    <source>
        <dbReference type="Pfam" id="PF13828"/>
    </source>
</evidence>
<gene>
    <name evidence="5" type="ORF">C1Y40_01918</name>
</gene>
<accession>A0A2S8BMG7</accession>
<comment type="caution">
    <text evidence="5">The sequence shown here is derived from an EMBL/GenBank/DDBJ whole genome shotgun (WGS) entry which is preliminary data.</text>
</comment>
<evidence type="ECO:0000313" key="5">
    <source>
        <dbReference type="EMBL" id="PQM47870.1"/>
    </source>
</evidence>
<keyword evidence="2" id="KW-1133">Transmembrane helix</keyword>
<dbReference type="InterPro" id="IPR038232">
    <property type="entry name" value="PknH-like_Extracell_sf"/>
</dbReference>
<evidence type="ECO:0000256" key="1">
    <source>
        <dbReference type="SAM" id="MobiDB-lite"/>
    </source>
</evidence>
<feature type="compositionally biased region" description="Pro residues" evidence="1">
    <location>
        <begin position="38"/>
        <end position="49"/>
    </location>
</feature>
<proteinExistence type="predicted"/>
<dbReference type="Gene3D" id="3.40.1000.70">
    <property type="entry name" value="PknH-like extracellular domain"/>
    <property type="match status" value="1"/>
</dbReference>